<keyword evidence="4" id="KW-1185">Reference proteome</keyword>
<proteinExistence type="predicted"/>
<dbReference type="AlphaFoldDB" id="A0A3R9MWD9"/>
<dbReference type="Pfam" id="PF14279">
    <property type="entry name" value="HNH_5"/>
    <property type="match status" value="1"/>
</dbReference>
<dbReference type="InterPro" id="IPR029471">
    <property type="entry name" value="HNH_5"/>
</dbReference>
<feature type="domain" description="HNH nuclease" evidence="2">
    <location>
        <begin position="81"/>
        <end position="130"/>
    </location>
</feature>
<dbReference type="OrthoDB" id="9802901at2"/>
<sequence length="142" mass="16201">MKKLRHIACSIDPETGDVEYFKAGHTSRYNTSGNFNTPSKPTKEYKARKRREKKQKYAGCHPRPLFHTATEDIGGAQRFRLKQRVLREAGYQCAQCGSRFNLTLDHIIPRSKGGGWHRSNLQCLCKPCNETKADLMPYDLAA</sequence>
<dbReference type="Proteomes" id="UP000273500">
    <property type="component" value="Unassembled WGS sequence"/>
</dbReference>
<reference evidence="3 4" key="1">
    <citation type="submission" date="2018-12" db="EMBL/GenBank/DDBJ databases">
        <authorList>
            <person name="Feng G."/>
            <person name="Zhu H."/>
        </authorList>
    </citation>
    <scope>NUCLEOTIDE SEQUENCE [LARGE SCALE GENOMIC DNA]</scope>
    <source>
        <strain evidence="3 4">KCTC 12533</strain>
    </source>
</reference>
<protein>
    <submittedName>
        <fullName evidence="3">HNH endonuclease</fullName>
    </submittedName>
</protein>
<comment type="caution">
    <text evidence="3">The sequence shown here is derived from an EMBL/GenBank/DDBJ whole genome shotgun (WGS) entry which is preliminary data.</text>
</comment>
<evidence type="ECO:0000259" key="2">
    <source>
        <dbReference type="SMART" id="SM00507"/>
    </source>
</evidence>
<dbReference type="RefSeq" id="WP_125418784.1">
    <property type="nucleotide sequence ID" value="NZ_RWIT01000002.1"/>
</dbReference>
<dbReference type="Gene3D" id="1.10.30.50">
    <property type="match status" value="1"/>
</dbReference>
<dbReference type="InterPro" id="IPR003615">
    <property type="entry name" value="HNH_nuc"/>
</dbReference>
<organism evidence="3 4">
    <name type="scientific">Hymenobacter rigui</name>
    <dbReference type="NCBI Taxonomy" id="334424"/>
    <lineage>
        <taxon>Bacteria</taxon>
        <taxon>Pseudomonadati</taxon>
        <taxon>Bacteroidota</taxon>
        <taxon>Cytophagia</taxon>
        <taxon>Cytophagales</taxon>
        <taxon>Hymenobacteraceae</taxon>
        <taxon>Hymenobacter</taxon>
    </lineage>
</organism>
<evidence type="ECO:0000256" key="1">
    <source>
        <dbReference type="SAM" id="MobiDB-lite"/>
    </source>
</evidence>
<feature type="compositionally biased region" description="Basic residues" evidence="1">
    <location>
        <begin position="46"/>
        <end position="56"/>
    </location>
</feature>
<dbReference type="GO" id="GO:0004519">
    <property type="term" value="F:endonuclease activity"/>
    <property type="evidence" value="ECO:0007669"/>
    <property type="project" value="UniProtKB-KW"/>
</dbReference>
<feature type="compositionally biased region" description="Polar residues" evidence="1">
    <location>
        <begin position="31"/>
        <end position="40"/>
    </location>
</feature>
<keyword evidence="3" id="KW-0540">Nuclease</keyword>
<keyword evidence="3" id="KW-0378">Hydrolase</keyword>
<dbReference type="PANTHER" id="PTHR33877:SF2">
    <property type="entry name" value="OS07G0170200 PROTEIN"/>
    <property type="match status" value="1"/>
</dbReference>
<dbReference type="EMBL" id="RWIT01000002">
    <property type="protein sequence ID" value="RSK50085.1"/>
    <property type="molecule type" value="Genomic_DNA"/>
</dbReference>
<evidence type="ECO:0000313" key="4">
    <source>
        <dbReference type="Proteomes" id="UP000273500"/>
    </source>
</evidence>
<dbReference type="SMART" id="SM00507">
    <property type="entry name" value="HNHc"/>
    <property type="match status" value="1"/>
</dbReference>
<gene>
    <name evidence="3" type="ORF">EI291_05390</name>
</gene>
<dbReference type="InterPro" id="IPR052892">
    <property type="entry name" value="NA-targeting_endonuclease"/>
</dbReference>
<evidence type="ECO:0000313" key="3">
    <source>
        <dbReference type="EMBL" id="RSK50085.1"/>
    </source>
</evidence>
<dbReference type="CDD" id="cd00085">
    <property type="entry name" value="HNHc"/>
    <property type="match status" value="1"/>
</dbReference>
<dbReference type="PANTHER" id="PTHR33877">
    <property type="entry name" value="SLL1193 PROTEIN"/>
    <property type="match status" value="1"/>
</dbReference>
<feature type="region of interest" description="Disordered" evidence="1">
    <location>
        <begin position="31"/>
        <end position="57"/>
    </location>
</feature>
<accession>A0A3R9MWD9</accession>
<keyword evidence="3" id="KW-0255">Endonuclease</keyword>
<name>A0A3R9MWD9_9BACT</name>